<reference evidence="9" key="1">
    <citation type="journal article" date="2023" name="Mol. Biol. Evol.">
        <title>Third-Generation Sequencing Reveals the Adaptive Role of the Epigenome in Three Deep-Sea Polychaetes.</title>
        <authorList>
            <person name="Perez M."/>
            <person name="Aroh O."/>
            <person name="Sun Y."/>
            <person name="Lan Y."/>
            <person name="Juniper S.K."/>
            <person name="Young C.R."/>
            <person name="Angers B."/>
            <person name="Qian P.Y."/>
        </authorList>
    </citation>
    <scope>NUCLEOTIDE SEQUENCE</scope>
    <source>
        <strain evidence="9">P08H-3</strain>
    </source>
</reference>
<keyword evidence="3" id="KW-0812">Transmembrane</keyword>
<dbReference type="EMBL" id="JAODUP010000045">
    <property type="protein sequence ID" value="KAK2165834.1"/>
    <property type="molecule type" value="Genomic_DNA"/>
</dbReference>
<feature type="compositionally biased region" description="Basic residues" evidence="8">
    <location>
        <begin position="137"/>
        <end position="146"/>
    </location>
</feature>
<evidence type="ECO:0000256" key="2">
    <source>
        <dbReference type="ARBA" id="ARBA00008108"/>
    </source>
</evidence>
<proteinExistence type="inferred from homology"/>
<comment type="caution">
    <text evidence="9">The sequence shown here is derived from an EMBL/GenBank/DDBJ whole genome shotgun (WGS) entry which is preliminary data.</text>
</comment>
<evidence type="ECO:0000256" key="6">
    <source>
        <dbReference type="ARBA" id="ARBA00023136"/>
    </source>
</evidence>
<dbReference type="PANTHER" id="PTHR17613:SF14">
    <property type="entry name" value="DEMENTIN, ISOFORM H"/>
    <property type="match status" value="1"/>
</dbReference>
<sequence>METLECTESFSADYGGPRRSSDTLKPANKINTGLRAHKSSEELHHTGYDSHTKYKKEYQALTCFLGSPVTISHRNASVGDLPRHSPGVSSSGQPHGSPVIHRAAPPIIQVQSASPTLSRRRTPRDIMKKTVSDQGKLTHKRRRSPLSRHLTSDVSNVTSGISSNQRSSSSRLGMTDLGSYADTSHEDGDAGDGGASAMLVTMTSNGGSASDATGEGEDMHDGAMNQAPVDENRKRQTIEQLKKKIDKTNRLINEEQNAKEEHVNEYLRLSASADKQQLQRIKTIFEKKNQKSAQTLAALQKKVESYKKKIIEVEHYGVSAHKQPKEVLKDVGQGLKYVLCVCVCVCVMKSIEPEFDINMFNKM</sequence>
<keyword evidence="10" id="KW-1185">Reference proteome</keyword>
<feature type="compositionally biased region" description="Polar residues" evidence="8">
    <location>
        <begin position="201"/>
        <end position="211"/>
    </location>
</feature>
<evidence type="ECO:0000256" key="1">
    <source>
        <dbReference type="ARBA" id="ARBA00004370"/>
    </source>
</evidence>
<dbReference type="GO" id="GO:0012505">
    <property type="term" value="C:endomembrane system"/>
    <property type="evidence" value="ECO:0007669"/>
    <property type="project" value="TreeGrafter"/>
</dbReference>
<feature type="coiled-coil region" evidence="7">
    <location>
        <begin position="231"/>
        <end position="265"/>
    </location>
</feature>
<dbReference type="PANTHER" id="PTHR17613">
    <property type="entry name" value="CEREBRAL PROTEIN-11-RELATED"/>
    <property type="match status" value="1"/>
</dbReference>
<evidence type="ECO:0000256" key="7">
    <source>
        <dbReference type="SAM" id="Coils"/>
    </source>
</evidence>
<evidence type="ECO:0000256" key="8">
    <source>
        <dbReference type="SAM" id="MobiDB-lite"/>
    </source>
</evidence>
<evidence type="ECO:0000313" key="10">
    <source>
        <dbReference type="Proteomes" id="UP001208570"/>
    </source>
</evidence>
<feature type="compositionally biased region" description="Low complexity" evidence="8">
    <location>
        <begin position="159"/>
        <end position="170"/>
    </location>
</feature>
<feature type="region of interest" description="Disordered" evidence="8">
    <location>
        <begin position="1"/>
        <end position="26"/>
    </location>
</feature>
<evidence type="ECO:0000256" key="4">
    <source>
        <dbReference type="ARBA" id="ARBA00022989"/>
    </source>
</evidence>
<dbReference type="Pfam" id="PF10267">
    <property type="entry name" value="Tmemb_cc2"/>
    <property type="match status" value="1"/>
</dbReference>
<evidence type="ECO:0000256" key="3">
    <source>
        <dbReference type="ARBA" id="ARBA00022692"/>
    </source>
</evidence>
<dbReference type="GO" id="GO:0016020">
    <property type="term" value="C:membrane"/>
    <property type="evidence" value="ECO:0007669"/>
    <property type="project" value="UniProtKB-SubCell"/>
</dbReference>
<feature type="coiled-coil region" evidence="7">
    <location>
        <begin position="289"/>
        <end position="316"/>
    </location>
</feature>
<protein>
    <submittedName>
        <fullName evidence="9">Uncharacterized protein</fullName>
    </submittedName>
</protein>
<organism evidence="9 10">
    <name type="scientific">Paralvinella palmiformis</name>
    <dbReference type="NCBI Taxonomy" id="53620"/>
    <lineage>
        <taxon>Eukaryota</taxon>
        <taxon>Metazoa</taxon>
        <taxon>Spiralia</taxon>
        <taxon>Lophotrochozoa</taxon>
        <taxon>Annelida</taxon>
        <taxon>Polychaeta</taxon>
        <taxon>Sedentaria</taxon>
        <taxon>Canalipalpata</taxon>
        <taxon>Terebellida</taxon>
        <taxon>Terebelliformia</taxon>
        <taxon>Alvinellidae</taxon>
        <taxon>Paralvinella</taxon>
    </lineage>
</organism>
<feature type="region of interest" description="Disordered" evidence="8">
    <location>
        <begin position="112"/>
        <end position="230"/>
    </location>
</feature>
<accession>A0AAD9NG18</accession>
<evidence type="ECO:0000313" key="9">
    <source>
        <dbReference type="EMBL" id="KAK2165834.1"/>
    </source>
</evidence>
<dbReference type="Proteomes" id="UP001208570">
    <property type="component" value="Unassembled WGS sequence"/>
</dbReference>
<comment type="similarity">
    <text evidence="2">Belongs to the TEX28 family.</text>
</comment>
<keyword evidence="6" id="KW-0472">Membrane</keyword>
<name>A0AAD9NG18_9ANNE</name>
<keyword evidence="4" id="KW-1133">Transmembrane helix</keyword>
<keyword evidence="5 7" id="KW-0175">Coiled coil</keyword>
<feature type="compositionally biased region" description="Polar residues" evidence="8">
    <location>
        <begin position="1"/>
        <end position="10"/>
    </location>
</feature>
<comment type="subcellular location">
    <subcellularLocation>
        <location evidence="1">Membrane</location>
    </subcellularLocation>
</comment>
<dbReference type="AlphaFoldDB" id="A0AAD9NG18"/>
<gene>
    <name evidence="9" type="ORF">LSH36_45g16048</name>
</gene>
<dbReference type="InterPro" id="IPR019394">
    <property type="entry name" value="TEX28/TMCC"/>
</dbReference>
<evidence type="ECO:0000256" key="5">
    <source>
        <dbReference type="ARBA" id="ARBA00023054"/>
    </source>
</evidence>